<feature type="non-terminal residue" evidence="1">
    <location>
        <position position="141"/>
    </location>
</feature>
<organism evidence="1 2">
    <name type="scientific">Perkinsus olseni</name>
    <name type="common">Perkinsus atlanticus</name>
    <dbReference type="NCBI Taxonomy" id="32597"/>
    <lineage>
        <taxon>Eukaryota</taxon>
        <taxon>Sar</taxon>
        <taxon>Alveolata</taxon>
        <taxon>Perkinsozoa</taxon>
        <taxon>Perkinsea</taxon>
        <taxon>Perkinsida</taxon>
        <taxon>Perkinsidae</taxon>
        <taxon>Perkinsus</taxon>
    </lineage>
</organism>
<reference evidence="1 2" key="1">
    <citation type="submission" date="2020-04" db="EMBL/GenBank/DDBJ databases">
        <title>Perkinsus olseni comparative genomics.</title>
        <authorList>
            <person name="Bogema D.R."/>
        </authorList>
    </citation>
    <scope>NUCLEOTIDE SEQUENCE [LARGE SCALE GENOMIC DNA]</scope>
    <source>
        <strain evidence="1">ATCC PRA-205</strain>
    </source>
</reference>
<dbReference type="Proteomes" id="UP000574390">
    <property type="component" value="Unassembled WGS sequence"/>
</dbReference>
<gene>
    <name evidence="1" type="ORF">FOZ62_022511</name>
</gene>
<comment type="caution">
    <text evidence="1">The sequence shown here is derived from an EMBL/GenBank/DDBJ whole genome shotgun (WGS) entry which is preliminary data.</text>
</comment>
<dbReference type="AlphaFoldDB" id="A0A7J6TZT4"/>
<feature type="non-terminal residue" evidence="1">
    <location>
        <position position="1"/>
    </location>
</feature>
<dbReference type="EMBL" id="JABANM010003366">
    <property type="protein sequence ID" value="KAF4750989.1"/>
    <property type="molecule type" value="Genomic_DNA"/>
</dbReference>
<accession>A0A7J6TZT4</accession>
<protein>
    <submittedName>
        <fullName evidence="1">Uncharacterized protein</fullName>
    </submittedName>
</protein>
<name>A0A7J6TZT4_PEROL</name>
<evidence type="ECO:0000313" key="2">
    <source>
        <dbReference type="Proteomes" id="UP000574390"/>
    </source>
</evidence>
<sequence>WKKQTANMNQRQASMKAFSEAVLLLRDGGKIALRKAFTAEQILTFIRNWKARGSLPPEEVRAKAEKDLMSKEAKLSSTSEGQGGGLIAADQLITLAEGLSEALIPSNDELHIGGDGLPHGYLDGLPRNENVQLTPVPGDVT</sequence>
<evidence type="ECO:0000313" key="1">
    <source>
        <dbReference type="EMBL" id="KAF4750989.1"/>
    </source>
</evidence>
<proteinExistence type="predicted"/>